<dbReference type="Gene3D" id="3.30.420.10">
    <property type="entry name" value="Ribonuclease H-like superfamily/Ribonuclease H"/>
    <property type="match status" value="1"/>
</dbReference>
<organism evidence="1 2">
    <name type="scientific">Cirrhinus mrigala</name>
    <name type="common">Mrigala</name>
    <dbReference type="NCBI Taxonomy" id="683832"/>
    <lineage>
        <taxon>Eukaryota</taxon>
        <taxon>Metazoa</taxon>
        <taxon>Chordata</taxon>
        <taxon>Craniata</taxon>
        <taxon>Vertebrata</taxon>
        <taxon>Euteleostomi</taxon>
        <taxon>Actinopterygii</taxon>
        <taxon>Neopterygii</taxon>
        <taxon>Teleostei</taxon>
        <taxon>Ostariophysi</taxon>
        <taxon>Cypriniformes</taxon>
        <taxon>Cyprinidae</taxon>
        <taxon>Labeoninae</taxon>
        <taxon>Labeonini</taxon>
        <taxon>Cirrhinus</taxon>
    </lineage>
</organism>
<feature type="non-terminal residue" evidence="1">
    <location>
        <position position="87"/>
    </location>
</feature>
<evidence type="ECO:0000313" key="1">
    <source>
        <dbReference type="EMBL" id="KAL0154969.1"/>
    </source>
</evidence>
<comment type="caution">
    <text evidence="1">The sequence shown here is derived from an EMBL/GenBank/DDBJ whole genome shotgun (WGS) entry which is preliminary data.</text>
</comment>
<reference evidence="1 2" key="1">
    <citation type="submission" date="2024-05" db="EMBL/GenBank/DDBJ databases">
        <title>Genome sequencing and assembly of Indian major carp, Cirrhinus mrigala (Hamilton, 1822).</title>
        <authorList>
            <person name="Mohindra V."/>
            <person name="Chowdhury L.M."/>
            <person name="Lal K."/>
            <person name="Jena J.K."/>
        </authorList>
    </citation>
    <scope>NUCLEOTIDE SEQUENCE [LARGE SCALE GENOMIC DNA]</scope>
    <source>
        <strain evidence="1">CM1030</strain>
        <tissue evidence="1">Blood</tissue>
    </source>
</reference>
<dbReference type="AlphaFoldDB" id="A0ABD0MYC9"/>
<sequence length="87" mass="9518">MKRDAMVGDPGGHHQRHKKARVEFAKTYVTKPQSFNTVPKVKHGGGSKMFWGCFAASGTGCPDCVDGIMKSDDYQRILGHNVVAIVK</sequence>
<dbReference type="Proteomes" id="UP001529510">
    <property type="component" value="Unassembled WGS sequence"/>
</dbReference>
<dbReference type="InterPro" id="IPR036397">
    <property type="entry name" value="RNaseH_sf"/>
</dbReference>
<dbReference type="EMBL" id="JAMKFB020000025">
    <property type="protein sequence ID" value="KAL0154969.1"/>
    <property type="molecule type" value="Genomic_DNA"/>
</dbReference>
<gene>
    <name evidence="1" type="ORF">M9458_049232</name>
</gene>
<name>A0ABD0MYC9_CIRMR</name>
<proteinExistence type="predicted"/>
<keyword evidence="2" id="KW-1185">Reference proteome</keyword>
<accession>A0ABD0MYC9</accession>
<protein>
    <submittedName>
        <fullName evidence="1">Uncharacterized protein</fullName>
    </submittedName>
</protein>
<evidence type="ECO:0000313" key="2">
    <source>
        <dbReference type="Proteomes" id="UP001529510"/>
    </source>
</evidence>